<dbReference type="InterPro" id="IPR050190">
    <property type="entry name" value="UPF0213_domain"/>
</dbReference>
<evidence type="ECO:0000259" key="2">
    <source>
        <dbReference type="PROSITE" id="PS50164"/>
    </source>
</evidence>
<dbReference type="Pfam" id="PF01541">
    <property type="entry name" value="GIY-YIG"/>
    <property type="match status" value="1"/>
</dbReference>
<reference evidence="3" key="1">
    <citation type="journal article" date="2020" name="mSystems">
        <title>Genome- and Community-Level Interaction Insights into Carbon Utilization and Element Cycling Functions of Hydrothermarchaeota in Hydrothermal Sediment.</title>
        <authorList>
            <person name="Zhou Z."/>
            <person name="Liu Y."/>
            <person name="Xu W."/>
            <person name="Pan J."/>
            <person name="Luo Z.H."/>
            <person name="Li M."/>
        </authorList>
    </citation>
    <scope>NUCLEOTIDE SEQUENCE [LARGE SCALE GENOMIC DNA]</scope>
    <source>
        <strain evidence="3">SpSt-500</strain>
    </source>
</reference>
<protein>
    <submittedName>
        <fullName evidence="3">GIY-YIG nuclease family protein</fullName>
    </submittedName>
</protein>
<dbReference type="SUPFAM" id="SSF82771">
    <property type="entry name" value="GIY-YIG endonuclease"/>
    <property type="match status" value="1"/>
</dbReference>
<evidence type="ECO:0000313" key="3">
    <source>
        <dbReference type="EMBL" id="HGT47975.1"/>
    </source>
</evidence>
<name>A0A832DKB3_9BACT</name>
<comment type="similarity">
    <text evidence="1">Belongs to the UPF0213 family.</text>
</comment>
<dbReference type="PANTHER" id="PTHR34477">
    <property type="entry name" value="UPF0213 PROTEIN YHBQ"/>
    <property type="match status" value="1"/>
</dbReference>
<evidence type="ECO:0000256" key="1">
    <source>
        <dbReference type="ARBA" id="ARBA00007435"/>
    </source>
</evidence>
<dbReference type="InterPro" id="IPR035901">
    <property type="entry name" value="GIY-YIG_endonuc_sf"/>
</dbReference>
<organism evidence="3">
    <name type="scientific">Ignavibacterium album</name>
    <dbReference type="NCBI Taxonomy" id="591197"/>
    <lineage>
        <taxon>Bacteria</taxon>
        <taxon>Pseudomonadati</taxon>
        <taxon>Ignavibacteriota</taxon>
        <taxon>Ignavibacteria</taxon>
        <taxon>Ignavibacteriales</taxon>
        <taxon>Ignavibacteriaceae</taxon>
        <taxon>Ignavibacterium</taxon>
    </lineage>
</organism>
<dbReference type="EMBL" id="DSVI01000009">
    <property type="protein sequence ID" value="HGT47975.1"/>
    <property type="molecule type" value="Genomic_DNA"/>
</dbReference>
<feature type="domain" description="GIY-YIG" evidence="2">
    <location>
        <begin position="2"/>
        <end position="77"/>
    </location>
</feature>
<dbReference type="CDD" id="cd10449">
    <property type="entry name" value="GIY-YIG_SLX1_like"/>
    <property type="match status" value="1"/>
</dbReference>
<sequence length="88" mass="10778">MERWYTYILYSTKINKYYVGVTEDLNWRLERHNMGWGKYTKSGIPWEIVYYETYNTKSEALKREREIKNKKSRKYIETLIQNAGGRPE</sequence>
<gene>
    <name evidence="3" type="ORF">ENS56_08065</name>
</gene>
<dbReference type="PANTHER" id="PTHR34477:SF1">
    <property type="entry name" value="UPF0213 PROTEIN YHBQ"/>
    <property type="match status" value="1"/>
</dbReference>
<dbReference type="AlphaFoldDB" id="A0A832DKB3"/>
<dbReference type="Gene3D" id="3.40.1440.10">
    <property type="entry name" value="GIY-YIG endonuclease"/>
    <property type="match status" value="1"/>
</dbReference>
<comment type="caution">
    <text evidence="3">The sequence shown here is derived from an EMBL/GenBank/DDBJ whole genome shotgun (WGS) entry which is preliminary data.</text>
</comment>
<proteinExistence type="inferred from homology"/>
<dbReference type="InterPro" id="IPR000305">
    <property type="entry name" value="GIY-YIG_endonuc"/>
</dbReference>
<dbReference type="PROSITE" id="PS50164">
    <property type="entry name" value="GIY_YIG"/>
    <property type="match status" value="1"/>
</dbReference>
<accession>A0A832DKB3</accession>